<feature type="transmembrane region" description="Helical" evidence="1">
    <location>
        <begin position="77"/>
        <end position="98"/>
    </location>
</feature>
<evidence type="ECO:0000313" key="3">
    <source>
        <dbReference type="Proteomes" id="UP001155077"/>
    </source>
</evidence>
<keyword evidence="1" id="KW-0812">Transmembrane</keyword>
<dbReference type="Proteomes" id="UP001155077">
    <property type="component" value="Unassembled WGS sequence"/>
</dbReference>
<keyword evidence="1" id="KW-1133">Transmembrane helix</keyword>
<protein>
    <submittedName>
        <fullName evidence="2">Uncharacterized protein</fullName>
    </submittedName>
</protein>
<evidence type="ECO:0000313" key="2">
    <source>
        <dbReference type="EMBL" id="MCM8568610.1"/>
    </source>
</evidence>
<keyword evidence="3" id="KW-1185">Reference proteome</keyword>
<evidence type="ECO:0000256" key="1">
    <source>
        <dbReference type="SAM" id="Phobius"/>
    </source>
</evidence>
<proteinExistence type="predicted"/>
<gene>
    <name evidence="2" type="ORF">NE848_04420</name>
</gene>
<sequence>MRRTMKTSRVKEGRPLSWTVMGALIAPLALITFSYVQADEELRMTPVLVIITIVGAIAGRIAFLVQQSARVEGWKRSGLLVLGLLMYGLVVLLGFFIARLA</sequence>
<dbReference type="RefSeq" id="WP_252111012.1">
    <property type="nucleotide sequence ID" value="NZ_JAMSCK010000002.1"/>
</dbReference>
<name>A0ABT0YYR7_9FLAO</name>
<keyword evidence="1" id="KW-0472">Membrane</keyword>
<organism evidence="2 3">
    <name type="scientific">Gramella jeungdoensis</name>
    <dbReference type="NCBI Taxonomy" id="708091"/>
    <lineage>
        <taxon>Bacteria</taxon>
        <taxon>Pseudomonadati</taxon>
        <taxon>Bacteroidota</taxon>
        <taxon>Flavobacteriia</taxon>
        <taxon>Flavobacteriales</taxon>
        <taxon>Flavobacteriaceae</taxon>
        <taxon>Christiangramia</taxon>
    </lineage>
</organism>
<dbReference type="EMBL" id="JAMSCK010000002">
    <property type="protein sequence ID" value="MCM8568610.1"/>
    <property type="molecule type" value="Genomic_DNA"/>
</dbReference>
<reference evidence="2" key="1">
    <citation type="submission" date="2022-06" db="EMBL/GenBank/DDBJ databases">
        <title>Gramella sediminis sp. nov., isolated from deep-sea sediment of the Indian Ocean.</title>
        <authorList>
            <person name="Yang L."/>
        </authorList>
    </citation>
    <scope>NUCLEOTIDE SEQUENCE</scope>
    <source>
        <strain evidence="2">HMD3159</strain>
    </source>
</reference>
<feature type="transmembrane region" description="Helical" evidence="1">
    <location>
        <begin position="48"/>
        <end position="65"/>
    </location>
</feature>
<accession>A0ABT0YYR7</accession>
<comment type="caution">
    <text evidence="2">The sequence shown here is derived from an EMBL/GenBank/DDBJ whole genome shotgun (WGS) entry which is preliminary data.</text>
</comment>